<dbReference type="AlphaFoldDB" id="A0A1H0VG05"/>
<dbReference type="GO" id="GO:0046872">
    <property type="term" value="F:metal ion binding"/>
    <property type="evidence" value="ECO:0007669"/>
    <property type="project" value="UniProtKB-KW"/>
</dbReference>
<evidence type="ECO:0000256" key="2">
    <source>
        <dbReference type="ARBA" id="ARBA00022448"/>
    </source>
</evidence>
<reference evidence="9 10" key="1">
    <citation type="submission" date="2016-10" db="EMBL/GenBank/DDBJ databases">
        <authorList>
            <person name="de Groot N.N."/>
        </authorList>
    </citation>
    <scope>NUCLEOTIDE SEQUENCE [LARGE SCALE GENOMIC DNA]</scope>
    <source>
        <strain evidence="9 10">S137</strain>
    </source>
</reference>
<evidence type="ECO:0000313" key="10">
    <source>
        <dbReference type="Proteomes" id="UP000182412"/>
    </source>
</evidence>
<dbReference type="InterPro" id="IPR012286">
    <property type="entry name" value="Tetrahaem_cytochrome"/>
</dbReference>
<proteinExistence type="predicted"/>
<dbReference type="Pfam" id="PF14537">
    <property type="entry name" value="Cytochrom_c3_2"/>
    <property type="match status" value="1"/>
</dbReference>
<evidence type="ECO:0000256" key="3">
    <source>
        <dbReference type="ARBA" id="ARBA00022617"/>
    </source>
</evidence>
<dbReference type="Proteomes" id="UP000182412">
    <property type="component" value="Unassembled WGS sequence"/>
</dbReference>
<keyword evidence="6" id="KW-0408">Iron</keyword>
<keyword evidence="2" id="KW-0813">Transport</keyword>
<evidence type="ECO:0000256" key="6">
    <source>
        <dbReference type="ARBA" id="ARBA00023004"/>
    </source>
</evidence>
<comment type="subcellular location">
    <subcellularLocation>
        <location evidence="1">Cell envelope</location>
    </subcellularLocation>
</comment>
<organism evidence="9 10">
    <name type="scientific">Selenomonas ruminantium</name>
    <dbReference type="NCBI Taxonomy" id="971"/>
    <lineage>
        <taxon>Bacteria</taxon>
        <taxon>Bacillati</taxon>
        <taxon>Bacillota</taxon>
        <taxon>Negativicutes</taxon>
        <taxon>Selenomonadales</taxon>
        <taxon>Selenomonadaceae</taxon>
        <taxon>Selenomonas</taxon>
    </lineage>
</organism>
<keyword evidence="4" id="KW-0479">Metal-binding</keyword>
<keyword evidence="5" id="KW-0249">Electron transport</keyword>
<sequence>MRNMREKIRYYLHKPLFLLGAIFVLFLGGLLSFQFMNATVMAQPAFCKSCHNMQYEYDTYAQEGLLAHKHAEANVTCHDCHEPSLAQQMNEGWLFVTGQYDNPTKRYGFTNEQCLSCHKWEDVVEKTKYLGANSPHNGEHENGNEPPQCMDCHSVHHEQSTQKCNTCHATEWEGLDQSWAVQAK</sequence>
<dbReference type="EMBL" id="FNJQ01000054">
    <property type="protein sequence ID" value="SDP77417.1"/>
    <property type="molecule type" value="Genomic_DNA"/>
</dbReference>
<gene>
    <name evidence="9" type="ORF">SAMN05216366_1548</name>
</gene>
<dbReference type="GO" id="GO:0030313">
    <property type="term" value="C:cell envelope"/>
    <property type="evidence" value="ECO:0007669"/>
    <property type="project" value="UniProtKB-SubCell"/>
</dbReference>
<accession>A0A1H0VG05</accession>
<feature type="domain" description="Tetrahaem cytochrome" evidence="8">
    <location>
        <begin position="103"/>
        <end position="168"/>
    </location>
</feature>
<dbReference type="InterPro" id="IPR036280">
    <property type="entry name" value="Multihaem_cyt_sf"/>
</dbReference>
<dbReference type="Pfam" id="PF03264">
    <property type="entry name" value="Cytochrom_NNT"/>
    <property type="match status" value="1"/>
</dbReference>
<dbReference type="InterPro" id="IPR005126">
    <property type="entry name" value="NapC/NirT_cyt_c_N"/>
</dbReference>
<evidence type="ECO:0000256" key="1">
    <source>
        <dbReference type="ARBA" id="ARBA00004196"/>
    </source>
</evidence>
<feature type="domain" description="NapC/NirT cytochrome c N-terminal" evidence="7">
    <location>
        <begin position="18"/>
        <end position="84"/>
    </location>
</feature>
<evidence type="ECO:0000313" key="9">
    <source>
        <dbReference type="EMBL" id="SDP77417.1"/>
    </source>
</evidence>
<dbReference type="SUPFAM" id="SSF48695">
    <property type="entry name" value="Multiheme cytochromes"/>
    <property type="match status" value="1"/>
</dbReference>
<evidence type="ECO:0000259" key="7">
    <source>
        <dbReference type="Pfam" id="PF03264"/>
    </source>
</evidence>
<name>A0A1H0VG05_SELRU</name>
<evidence type="ECO:0000256" key="4">
    <source>
        <dbReference type="ARBA" id="ARBA00022723"/>
    </source>
</evidence>
<evidence type="ECO:0000259" key="8">
    <source>
        <dbReference type="Pfam" id="PF14537"/>
    </source>
</evidence>
<dbReference type="Gene3D" id="1.10.3820.10">
    <property type="entry name" value="Di-heme elbow motif domain"/>
    <property type="match status" value="1"/>
</dbReference>
<evidence type="ECO:0000256" key="5">
    <source>
        <dbReference type="ARBA" id="ARBA00022982"/>
    </source>
</evidence>
<dbReference type="InterPro" id="IPR038266">
    <property type="entry name" value="NapC/NirT_cytc_sf"/>
</dbReference>
<protein>
    <submittedName>
        <fullName evidence="9">Tetraheme cytochrome c subunit of nitrate or TMAO reductase</fullName>
    </submittedName>
</protein>
<keyword evidence="3" id="KW-0349">Heme</keyword>